<proteinExistence type="predicted"/>
<dbReference type="STRING" id="558173.CDOO_12375"/>
<dbReference type="OrthoDB" id="9996573at2"/>
<evidence type="ECO:0000313" key="3">
    <source>
        <dbReference type="Proteomes" id="UP000029914"/>
    </source>
</evidence>
<dbReference type="EMBL" id="CP006764">
    <property type="protein sequence ID" value="AIT62348.1"/>
    <property type="molecule type" value="Genomic_DNA"/>
</dbReference>
<keyword evidence="1" id="KW-0732">Signal</keyword>
<organism evidence="2 3">
    <name type="scientific">Corynebacterium doosanense CAU 212 = DSM 45436</name>
    <dbReference type="NCBI Taxonomy" id="558173"/>
    <lineage>
        <taxon>Bacteria</taxon>
        <taxon>Bacillati</taxon>
        <taxon>Actinomycetota</taxon>
        <taxon>Actinomycetes</taxon>
        <taxon>Mycobacteriales</taxon>
        <taxon>Corynebacteriaceae</taxon>
        <taxon>Corynebacterium</taxon>
    </lineage>
</organism>
<keyword evidence="3" id="KW-1185">Reference proteome</keyword>
<sequence length="293" mass="30852">MNRARRWSTAALIATLALGLAITPAEALVGTRGQHPVTGDQNAPSCYAELTYPNLPVVVAGQETVVSPTAFTAPDGTPVTDPAAAGYSFSTTWRDEDGWVGDFYSDTTSAGADGSLIFSPAFDHVPGIHEAGIVIHNPSLGTSEYQLVRFEYVREGLGDVTNPRMDAVYYRGLTAKPGYSFSLRPEIWSRATGDELAGVPAGYTFRLGQPDAQRGWSVPGFVSVRADGTVVATPGAGESYATYLVPVIATDGAGRETTTVVELEVGEIILKGPFGNYPYGESSAASLFSGSSR</sequence>
<gene>
    <name evidence="2" type="ORF">CDOO_12375</name>
</gene>
<protein>
    <submittedName>
        <fullName evidence="2">Uncharacterized protein</fullName>
    </submittedName>
</protein>
<evidence type="ECO:0000256" key="1">
    <source>
        <dbReference type="SAM" id="SignalP"/>
    </source>
</evidence>
<dbReference type="KEGG" id="cdo:CDOO_12375"/>
<name>A0A097IJR9_9CORY</name>
<dbReference type="Proteomes" id="UP000029914">
    <property type="component" value="Chromosome"/>
</dbReference>
<feature type="signal peptide" evidence="1">
    <location>
        <begin position="1"/>
        <end position="27"/>
    </location>
</feature>
<evidence type="ECO:0000313" key="2">
    <source>
        <dbReference type="EMBL" id="AIT62348.1"/>
    </source>
</evidence>
<dbReference type="RefSeq" id="WP_018022093.1">
    <property type="nucleotide sequence ID" value="NZ_AQUX01000005.1"/>
</dbReference>
<dbReference type="AlphaFoldDB" id="A0A097IJR9"/>
<reference evidence="2 3" key="1">
    <citation type="submission" date="2013-09" db="EMBL/GenBank/DDBJ databases">
        <title>Complete genome sequence of Corynebacterium doosanense CAU 212(T) (=DSM 45436(T)), isolated from activated sludge.</title>
        <authorList>
            <person name="Schaffert L."/>
            <person name="Albersmeier A."/>
            <person name="Kalinowski J."/>
            <person name="Ruckert C."/>
        </authorList>
    </citation>
    <scope>NUCLEOTIDE SEQUENCE [LARGE SCALE GENOMIC DNA]</scope>
    <source>
        <strain evidence="2 3">CAU 212</strain>
    </source>
</reference>
<feature type="chain" id="PRO_5001935402" evidence="1">
    <location>
        <begin position="28"/>
        <end position="293"/>
    </location>
</feature>
<dbReference type="HOGENOM" id="CLU_949022_0_0_11"/>
<accession>A0A097IJR9</accession>